<dbReference type="AlphaFoldDB" id="A0A2G2XEG3"/>
<evidence type="ECO:0000313" key="2">
    <source>
        <dbReference type="Proteomes" id="UP000224567"/>
    </source>
</evidence>
<accession>A0A2G2XEG3</accession>
<proteinExistence type="predicted"/>
<sequence>MRARSGHTVYTRSLRSVHAVYTRALRSVHAVYTRAIKSVHAAYTRALRSVYAVYTRALRSVLTCSLGSCVEERHLPSRIVLLQELCVDGANPHPIFIDKLVSTI</sequence>
<protein>
    <submittedName>
        <fullName evidence="1">Uncharacterized protein</fullName>
    </submittedName>
</protein>
<gene>
    <name evidence="1" type="ORF">CQW23_04371</name>
</gene>
<comment type="caution">
    <text evidence="1">The sequence shown here is derived from an EMBL/GenBank/DDBJ whole genome shotgun (WGS) entry which is preliminary data.</text>
</comment>
<dbReference type="EMBL" id="MLFT02000002">
    <property type="protein sequence ID" value="PHT55885.1"/>
    <property type="molecule type" value="Genomic_DNA"/>
</dbReference>
<dbReference type="Proteomes" id="UP000224567">
    <property type="component" value="Unassembled WGS sequence"/>
</dbReference>
<organism evidence="1 2">
    <name type="scientific">Capsicum baccatum</name>
    <name type="common">Peruvian pepper</name>
    <dbReference type="NCBI Taxonomy" id="33114"/>
    <lineage>
        <taxon>Eukaryota</taxon>
        <taxon>Viridiplantae</taxon>
        <taxon>Streptophyta</taxon>
        <taxon>Embryophyta</taxon>
        <taxon>Tracheophyta</taxon>
        <taxon>Spermatophyta</taxon>
        <taxon>Magnoliopsida</taxon>
        <taxon>eudicotyledons</taxon>
        <taxon>Gunneridae</taxon>
        <taxon>Pentapetalae</taxon>
        <taxon>asterids</taxon>
        <taxon>lamiids</taxon>
        <taxon>Solanales</taxon>
        <taxon>Solanaceae</taxon>
        <taxon>Solanoideae</taxon>
        <taxon>Capsiceae</taxon>
        <taxon>Capsicum</taxon>
    </lineage>
</organism>
<name>A0A2G2XEG3_CAPBA</name>
<reference evidence="1 2" key="1">
    <citation type="journal article" date="2017" name="Genome Biol.">
        <title>New reference genome sequences of hot pepper reveal the massive evolution of plant disease-resistance genes by retroduplication.</title>
        <authorList>
            <person name="Kim S."/>
            <person name="Park J."/>
            <person name="Yeom S.I."/>
            <person name="Kim Y.M."/>
            <person name="Seo E."/>
            <person name="Kim K.T."/>
            <person name="Kim M.S."/>
            <person name="Lee J.M."/>
            <person name="Cheong K."/>
            <person name="Shin H.S."/>
            <person name="Kim S.B."/>
            <person name="Han K."/>
            <person name="Lee J."/>
            <person name="Park M."/>
            <person name="Lee H.A."/>
            <person name="Lee H.Y."/>
            <person name="Lee Y."/>
            <person name="Oh S."/>
            <person name="Lee J.H."/>
            <person name="Choi E."/>
            <person name="Choi E."/>
            <person name="Lee S.E."/>
            <person name="Jeon J."/>
            <person name="Kim H."/>
            <person name="Choi G."/>
            <person name="Song H."/>
            <person name="Lee J."/>
            <person name="Lee S.C."/>
            <person name="Kwon J.K."/>
            <person name="Lee H.Y."/>
            <person name="Koo N."/>
            <person name="Hong Y."/>
            <person name="Kim R.W."/>
            <person name="Kang W.H."/>
            <person name="Huh J.H."/>
            <person name="Kang B.C."/>
            <person name="Yang T.J."/>
            <person name="Lee Y.H."/>
            <person name="Bennetzen J.L."/>
            <person name="Choi D."/>
        </authorList>
    </citation>
    <scope>NUCLEOTIDE SEQUENCE [LARGE SCALE GENOMIC DNA]</scope>
    <source>
        <strain evidence="2">cv. PBC81</strain>
    </source>
</reference>
<keyword evidence="2" id="KW-1185">Reference proteome</keyword>
<evidence type="ECO:0000313" key="1">
    <source>
        <dbReference type="EMBL" id="PHT55885.1"/>
    </source>
</evidence>
<reference evidence="2" key="2">
    <citation type="journal article" date="2017" name="J. Anim. Genet.">
        <title>Multiple reference genome sequences of hot pepper reveal the massive evolution of plant disease resistance genes by retroduplication.</title>
        <authorList>
            <person name="Kim S."/>
            <person name="Park J."/>
            <person name="Yeom S.-I."/>
            <person name="Kim Y.-M."/>
            <person name="Seo E."/>
            <person name="Kim K.-T."/>
            <person name="Kim M.-S."/>
            <person name="Lee J.M."/>
            <person name="Cheong K."/>
            <person name="Shin H.-S."/>
            <person name="Kim S.-B."/>
            <person name="Han K."/>
            <person name="Lee J."/>
            <person name="Park M."/>
            <person name="Lee H.-A."/>
            <person name="Lee H.-Y."/>
            <person name="Lee Y."/>
            <person name="Oh S."/>
            <person name="Lee J.H."/>
            <person name="Choi E."/>
            <person name="Choi E."/>
            <person name="Lee S.E."/>
            <person name="Jeon J."/>
            <person name="Kim H."/>
            <person name="Choi G."/>
            <person name="Song H."/>
            <person name="Lee J."/>
            <person name="Lee S.-C."/>
            <person name="Kwon J.-K."/>
            <person name="Lee H.-Y."/>
            <person name="Koo N."/>
            <person name="Hong Y."/>
            <person name="Kim R.W."/>
            <person name="Kang W.-H."/>
            <person name="Huh J.H."/>
            <person name="Kang B.-C."/>
            <person name="Yang T.-J."/>
            <person name="Lee Y.-H."/>
            <person name="Bennetzen J.L."/>
            <person name="Choi D."/>
        </authorList>
    </citation>
    <scope>NUCLEOTIDE SEQUENCE [LARGE SCALE GENOMIC DNA]</scope>
    <source>
        <strain evidence="2">cv. PBC81</strain>
    </source>
</reference>